<dbReference type="SUPFAM" id="SSF51735">
    <property type="entry name" value="NAD(P)-binding Rossmann-fold domains"/>
    <property type="match status" value="1"/>
</dbReference>
<dbReference type="InterPro" id="IPR036291">
    <property type="entry name" value="NAD(P)-bd_dom_sf"/>
</dbReference>
<dbReference type="EMBL" id="UOED01000126">
    <property type="protein sequence ID" value="VAV98305.1"/>
    <property type="molecule type" value="Genomic_DNA"/>
</dbReference>
<dbReference type="InterPro" id="IPR023027">
    <property type="entry name" value="Mannitol_DH_CS"/>
</dbReference>
<dbReference type="InterPro" id="IPR013131">
    <property type="entry name" value="Mannitol_DH_N"/>
</dbReference>
<dbReference type="EC" id="1.1.1.57" evidence="5"/>
<keyword evidence="2" id="KW-0520">NAD</keyword>
<dbReference type="InterPro" id="IPR050988">
    <property type="entry name" value="Mannitol_DH/Oxidoreductase"/>
</dbReference>
<feature type="domain" description="Mannitol dehydrogenase C-terminal" evidence="4">
    <location>
        <begin position="75"/>
        <end position="261"/>
    </location>
</feature>
<evidence type="ECO:0000259" key="3">
    <source>
        <dbReference type="Pfam" id="PF01232"/>
    </source>
</evidence>
<dbReference type="AlphaFoldDB" id="A0A3B0SU24"/>
<dbReference type="PRINTS" id="PR00084">
    <property type="entry name" value="MTLDHDRGNASE"/>
</dbReference>
<dbReference type="InterPro" id="IPR008927">
    <property type="entry name" value="6-PGluconate_DH-like_C_sf"/>
</dbReference>
<dbReference type="InterPro" id="IPR013328">
    <property type="entry name" value="6PGD_dom2"/>
</dbReference>
<dbReference type="Pfam" id="PF01232">
    <property type="entry name" value="Mannitol_dh"/>
    <property type="match status" value="1"/>
</dbReference>
<accession>A0A3B0SU24</accession>
<dbReference type="SUPFAM" id="SSF48179">
    <property type="entry name" value="6-phosphogluconate dehydrogenase C-terminal domain-like"/>
    <property type="match status" value="1"/>
</dbReference>
<evidence type="ECO:0000256" key="2">
    <source>
        <dbReference type="ARBA" id="ARBA00023027"/>
    </source>
</evidence>
<gene>
    <name evidence="5" type="ORF">MNBD_ALPHA02-936</name>
</gene>
<dbReference type="GO" id="GO:0019594">
    <property type="term" value="P:mannitol metabolic process"/>
    <property type="evidence" value="ECO:0007669"/>
    <property type="project" value="InterPro"/>
</dbReference>
<dbReference type="Gene3D" id="3.40.50.720">
    <property type="entry name" value="NAD(P)-binding Rossmann-like Domain"/>
    <property type="match status" value="1"/>
</dbReference>
<reference evidence="5" key="1">
    <citation type="submission" date="2018-06" db="EMBL/GenBank/DDBJ databases">
        <authorList>
            <person name="Zhirakovskaya E."/>
        </authorList>
    </citation>
    <scope>NUCLEOTIDE SEQUENCE</scope>
</reference>
<feature type="domain" description="Mannitol dehydrogenase N-terminal" evidence="3">
    <location>
        <begin position="2"/>
        <end position="66"/>
    </location>
</feature>
<dbReference type="InterPro" id="IPR013118">
    <property type="entry name" value="Mannitol_DH_C"/>
</dbReference>
<dbReference type="InterPro" id="IPR000669">
    <property type="entry name" value="Mannitol_DH"/>
</dbReference>
<proteinExistence type="predicted"/>
<protein>
    <submittedName>
        <fullName evidence="5">D-mannonate oxidoreductase</fullName>
        <ecNumber evidence="5">1.1.1.57</ecNumber>
    </submittedName>
</protein>
<dbReference type="Gene3D" id="1.10.1040.10">
    <property type="entry name" value="N-(1-d-carboxylethyl)-l-norvaline Dehydrogenase, domain 2"/>
    <property type="match status" value="1"/>
</dbReference>
<evidence type="ECO:0000256" key="1">
    <source>
        <dbReference type="ARBA" id="ARBA00023002"/>
    </source>
</evidence>
<dbReference type="PANTHER" id="PTHR43362:SF1">
    <property type="entry name" value="MANNITOL DEHYDROGENASE 2-RELATED"/>
    <property type="match status" value="1"/>
</dbReference>
<keyword evidence="1 5" id="KW-0560">Oxidoreductase</keyword>
<sequence length="287" mass="32625">ALTEWIKNNIAFPCTMVDRIVPATTPKDRADFTAATGLIDEGLVKSELFTQWVIEDRFATIRPEWEIAGAEFVPDVTPYEVAKLRLLNGSHSALAYLGFLGGYTFVHEAMSNPDFEAFVDHLMKKEAAVSLERSVGLNLIQYADKLKIRYKNTALQHKTYQIAMDGSQKLPKRLLETIRHNIKNNLPYEACSLAVAAWIRYVSGTDENGTEIIIQDPLADKFKVITRRCKNDPQSLVEACLSITDIFGHDLPRRTDFKKKLIFWLNHLMNEGSKQTISYFMQHIATK</sequence>
<dbReference type="PANTHER" id="PTHR43362">
    <property type="entry name" value="MANNITOL DEHYDROGENASE DSF1-RELATED"/>
    <property type="match status" value="1"/>
</dbReference>
<name>A0A3B0SU24_9ZZZZ</name>
<organism evidence="5">
    <name type="scientific">hydrothermal vent metagenome</name>
    <dbReference type="NCBI Taxonomy" id="652676"/>
    <lineage>
        <taxon>unclassified sequences</taxon>
        <taxon>metagenomes</taxon>
        <taxon>ecological metagenomes</taxon>
    </lineage>
</organism>
<dbReference type="GO" id="GO:0008866">
    <property type="term" value="F:fructuronate reductase activity"/>
    <property type="evidence" value="ECO:0007669"/>
    <property type="project" value="UniProtKB-EC"/>
</dbReference>
<evidence type="ECO:0000259" key="4">
    <source>
        <dbReference type="Pfam" id="PF08125"/>
    </source>
</evidence>
<evidence type="ECO:0000313" key="5">
    <source>
        <dbReference type="EMBL" id="VAV98305.1"/>
    </source>
</evidence>
<dbReference type="PROSITE" id="PS00974">
    <property type="entry name" value="MANNITOL_DHGENASE"/>
    <property type="match status" value="1"/>
</dbReference>
<dbReference type="Pfam" id="PF08125">
    <property type="entry name" value="Mannitol_dh_C"/>
    <property type="match status" value="1"/>
</dbReference>
<feature type="non-terminal residue" evidence="5">
    <location>
        <position position="1"/>
    </location>
</feature>